<feature type="region of interest" description="Disordered" evidence="1">
    <location>
        <begin position="1"/>
        <end position="26"/>
    </location>
</feature>
<evidence type="ECO:0000313" key="2">
    <source>
        <dbReference type="EMBL" id="MBX53692.1"/>
    </source>
</evidence>
<dbReference type="AlphaFoldDB" id="A0A2P2PG61"/>
<name>A0A2P2PG61_RHIMU</name>
<evidence type="ECO:0000256" key="1">
    <source>
        <dbReference type="SAM" id="MobiDB-lite"/>
    </source>
</evidence>
<accession>A0A2P2PG61</accession>
<reference evidence="2" key="1">
    <citation type="submission" date="2018-02" db="EMBL/GenBank/DDBJ databases">
        <title>Rhizophora mucronata_Transcriptome.</title>
        <authorList>
            <person name="Meera S.P."/>
            <person name="Sreeshan A."/>
            <person name="Augustine A."/>
        </authorList>
    </citation>
    <scope>NUCLEOTIDE SEQUENCE</scope>
    <source>
        <tissue evidence="2">Leaf</tissue>
    </source>
</reference>
<sequence length="54" mass="6285">MSPGTLVHQTQPDWYRPLEPEQGRGELMKKKPFHDVTTKTSKLAFFSSDHDIDR</sequence>
<dbReference type="EMBL" id="GGEC01073208">
    <property type="protein sequence ID" value="MBX53692.1"/>
    <property type="molecule type" value="Transcribed_RNA"/>
</dbReference>
<protein>
    <submittedName>
        <fullName evidence="2">Uncharacterized protein</fullName>
    </submittedName>
</protein>
<proteinExistence type="predicted"/>
<feature type="compositionally biased region" description="Basic and acidic residues" evidence="1">
    <location>
        <begin position="16"/>
        <end position="26"/>
    </location>
</feature>
<organism evidence="2">
    <name type="scientific">Rhizophora mucronata</name>
    <name type="common">Asiatic mangrove</name>
    <dbReference type="NCBI Taxonomy" id="61149"/>
    <lineage>
        <taxon>Eukaryota</taxon>
        <taxon>Viridiplantae</taxon>
        <taxon>Streptophyta</taxon>
        <taxon>Embryophyta</taxon>
        <taxon>Tracheophyta</taxon>
        <taxon>Spermatophyta</taxon>
        <taxon>Magnoliopsida</taxon>
        <taxon>eudicotyledons</taxon>
        <taxon>Gunneridae</taxon>
        <taxon>Pentapetalae</taxon>
        <taxon>rosids</taxon>
        <taxon>fabids</taxon>
        <taxon>Malpighiales</taxon>
        <taxon>Rhizophoraceae</taxon>
        <taxon>Rhizophora</taxon>
    </lineage>
</organism>